<dbReference type="RefSeq" id="WP_089366287.1">
    <property type="nucleotide sequence ID" value="NZ_CP023864.1"/>
</dbReference>
<dbReference type="KEGG" id="pje:CRM71_14280"/>
<comment type="caution">
    <text evidence="1">The sequence shown here is derived from an EMBL/GenBank/DDBJ whole genome shotgun (WGS) entry which is preliminary data.</text>
</comment>
<dbReference type="GeneID" id="94030476"/>
<organism evidence="1 2">
    <name type="scientific">Prevotella jejuni</name>
    <dbReference type="NCBI Taxonomy" id="1177574"/>
    <lineage>
        <taxon>Bacteria</taxon>
        <taxon>Pseudomonadati</taxon>
        <taxon>Bacteroidota</taxon>
        <taxon>Bacteroidia</taxon>
        <taxon>Bacteroidales</taxon>
        <taxon>Prevotellaceae</taxon>
        <taxon>Prevotella</taxon>
    </lineage>
</organism>
<dbReference type="EMBL" id="FZNZ01000015">
    <property type="protein sequence ID" value="SNR86249.1"/>
    <property type="molecule type" value="Genomic_DNA"/>
</dbReference>
<name>A0A2N9QRT0_9BACT</name>
<gene>
    <name evidence="1" type="ORF">SAMN06265364_11534</name>
</gene>
<keyword evidence="2" id="KW-1185">Reference proteome</keyword>
<dbReference type="AlphaFoldDB" id="A0A2N9QRT0"/>
<evidence type="ECO:0000313" key="1">
    <source>
        <dbReference type="EMBL" id="SNR86249.1"/>
    </source>
</evidence>
<protein>
    <submittedName>
        <fullName evidence="1">Uncharacterized protein</fullName>
    </submittedName>
</protein>
<evidence type="ECO:0000313" key="2">
    <source>
        <dbReference type="Proteomes" id="UP000198427"/>
    </source>
</evidence>
<reference evidence="1 2" key="1">
    <citation type="submission" date="2017-06" db="EMBL/GenBank/DDBJ databases">
        <authorList>
            <person name="Varghese N."/>
            <person name="Submissions S."/>
        </authorList>
    </citation>
    <scope>NUCLEOTIDE SEQUENCE [LARGE SCALE GENOMIC DNA]</scope>
    <source>
        <strain evidence="1 2">DSM 26989</strain>
    </source>
</reference>
<accession>A0A2N9QRT0</accession>
<sequence>MRTITDEHLQAYQEGGCLQKLFDVIKEDPALSFEIRMNNKVMIYYHKDRILTISYCKGKPSIDTLSEKYYKNATPPSVSFEDGDLIQTLRDKSLLRQYFREAKRLVGSYKEGVEFEVQQNIALGNRSFSNRFVVVDMEWQLPQSDIKKEERISRTRIDLVVVDMKRNERGENDIYLGELKVGMDATDGKSGIVDHIKKTNKLICSPKACAVLRADVEGIIRQKAALGLLEGDYAGLNLSATPRMMLILACRGSKERQALEKQVEKEQDKAKASGMAMPLIVWHNVQIILDV</sequence>
<dbReference type="Proteomes" id="UP000198427">
    <property type="component" value="Unassembled WGS sequence"/>
</dbReference>
<proteinExistence type="predicted"/>
<dbReference type="OrthoDB" id="1060163at2"/>